<dbReference type="InterPro" id="IPR011013">
    <property type="entry name" value="Gal_mutarotase_sf_dom"/>
</dbReference>
<evidence type="ECO:0000259" key="4">
    <source>
        <dbReference type="Pfam" id="PF02278"/>
    </source>
</evidence>
<keyword evidence="3" id="KW-0732">Signal</keyword>
<dbReference type="SUPFAM" id="SSF74650">
    <property type="entry name" value="Galactose mutarotase-like"/>
    <property type="match status" value="1"/>
</dbReference>
<accession>A0A3A1YVD4</accession>
<gene>
    <name evidence="6" type="ORF">CKF58_00130</name>
</gene>
<evidence type="ECO:0000313" key="7">
    <source>
        <dbReference type="Proteomes" id="UP000265916"/>
    </source>
</evidence>
<dbReference type="GO" id="GO:0030246">
    <property type="term" value="F:carbohydrate binding"/>
    <property type="evidence" value="ECO:0007669"/>
    <property type="project" value="InterPro"/>
</dbReference>
<organism evidence="6 7">
    <name type="scientific">Psittacicella hinzii</name>
    <dbReference type="NCBI Taxonomy" id="2028575"/>
    <lineage>
        <taxon>Bacteria</taxon>
        <taxon>Pseudomonadati</taxon>
        <taxon>Pseudomonadota</taxon>
        <taxon>Gammaproteobacteria</taxon>
        <taxon>Pasteurellales</taxon>
        <taxon>Psittacicellaceae</taxon>
        <taxon>Psittacicella</taxon>
    </lineage>
</organism>
<reference evidence="6 7" key="1">
    <citation type="submission" date="2017-08" db="EMBL/GenBank/DDBJ databases">
        <title>Reclassification of Bisgaard taxon 37 and 44.</title>
        <authorList>
            <person name="Christensen H."/>
        </authorList>
    </citation>
    <scope>NUCLEOTIDE SEQUENCE [LARGE SCALE GENOMIC DNA]</scope>
    <source>
        <strain evidence="6 7">111</strain>
    </source>
</reference>
<dbReference type="Gene3D" id="1.50.10.100">
    <property type="entry name" value="Chondroitin AC/alginate lyase"/>
    <property type="match status" value="1"/>
</dbReference>
<dbReference type="RefSeq" id="WP_119529969.1">
    <property type="nucleotide sequence ID" value="NZ_JBHSSP010000022.1"/>
</dbReference>
<dbReference type="Pfam" id="PF08124">
    <property type="entry name" value="Lyase_8_N"/>
    <property type="match status" value="1"/>
</dbReference>
<evidence type="ECO:0000256" key="3">
    <source>
        <dbReference type="SAM" id="SignalP"/>
    </source>
</evidence>
<dbReference type="AlphaFoldDB" id="A0A3A1YVD4"/>
<dbReference type="EMBL" id="NRJG01000003">
    <property type="protein sequence ID" value="RIY40800.1"/>
    <property type="molecule type" value="Genomic_DNA"/>
</dbReference>
<feature type="chain" id="PRO_5017276933" evidence="3">
    <location>
        <begin position="37"/>
        <end position="837"/>
    </location>
</feature>
<dbReference type="InterPro" id="IPR003159">
    <property type="entry name" value="Lyase_8_central_dom"/>
</dbReference>
<dbReference type="Proteomes" id="UP000265916">
    <property type="component" value="Unassembled WGS sequence"/>
</dbReference>
<dbReference type="PANTHER" id="PTHR38481">
    <property type="entry name" value="HYALURONATE LYASE"/>
    <property type="match status" value="1"/>
</dbReference>
<evidence type="ECO:0000313" key="6">
    <source>
        <dbReference type="EMBL" id="RIY40800.1"/>
    </source>
</evidence>
<dbReference type="InterPro" id="IPR008929">
    <property type="entry name" value="Chondroitin_lyas"/>
</dbReference>
<dbReference type="GO" id="GO:0016837">
    <property type="term" value="F:carbon-oxygen lyase activity, acting on polysaccharides"/>
    <property type="evidence" value="ECO:0007669"/>
    <property type="project" value="UniProtKB-ARBA"/>
</dbReference>
<dbReference type="OrthoDB" id="6636047at2"/>
<feature type="active site" evidence="2">
    <location>
        <position position="321"/>
    </location>
</feature>
<feature type="signal peptide" evidence="3">
    <location>
        <begin position="1"/>
        <end position="36"/>
    </location>
</feature>
<comment type="caution">
    <text evidence="6">The sequence shown here is derived from an EMBL/GenBank/DDBJ whole genome shotgun (WGS) entry which is preliminary data.</text>
</comment>
<dbReference type="InterPro" id="IPR038970">
    <property type="entry name" value="Lyase_8"/>
</dbReference>
<dbReference type="InterPro" id="IPR014718">
    <property type="entry name" value="GH-type_carb-bd"/>
</dbReference>
<dbReference type="GO" id="GO:0005975">
    <property type="term" value="P:carbohydrate metabolic process"/>
    <property type="evidence" value="ECO:0007669"/>
    <property type="project" value="InterPro"/>
</dbReference>
<proteinExistence type="inferred from homology"/>
<feature type="domain" description="Polysaccharide lyase family 8 central" evidence="4">
    <location>
        <begin position="436"/>
        <end position="602"/>
    </location>
</feature>
<name>A0A3A1YVD4_9GAMM</name>
<feature type="active site" evidence="2">
    <location>
        <position position="384"/>
    </location>
</feature>
<dbReference type="GO" id="GO:0005576">
    <property type="term" value="C:extracellular region"/>
    <property type="evidence" value="ECO:0007669"/>
    <property type="project" value="InterPro"/>
</dbReference>
<dbReference type="SUPFAM" id="SSF48230">
    <property type="entry name" value="Chondroitin AC/alginate lyase"/>
    <property type="match status" value="1"/>
</dbReference>
<dbReference type="Gene3D" id="2.70.98.10">
    <property type="match status" value="1"/>
</dbReference>
<keyword evidence="7" id="KW-1185">Reference proteome</keyword>
<feature type="domain" description="Polysaccharide lyase 8 N-terminal alpha-helical" evidence="5">
    <location>
        <begin position="159"/>
        <end position="400"/>
    </location>
</feature>
<dbReference type="InterPro" id="IPR012970">
    <property type="entry name" value="Lyase_8_alpha_N"/>
</dbReference>
<evidence type="ECO:0000259" key="5">
    <source>
        <dbReference type="Pfam" id="PF08124"/>
    </source>
</evidence>
<feature type="active site" evidence="2">
    <location>
        <position position="330"/>
    </location>
</feature>
<comment type="similarity">
    <text evidence="1">Belongs to the polysaccharide lyase 8 family.</text>
</comment>
<sequence length="837" mass="94447">MVQPFSSSHTAKPKFKRYWSLTLLSMSLLSAGFWGASVSEAKTHGMSIAAAQITAYAQQDPQQLLAQTSAQALSTTAGDLYIEFNPVAAHVKIEASLADLANIREHIIKHIVGSSKPTASDFEKAMAGIIDPTKTYVDEQGRKHYEPLLANEIKMDKAYKRYQHLLVIAKQYYFTREPELIELIAKGLRELNKNHWYTGGPEKGNWWNYEIGTPKQVLQTLLVTYEHWSPAELKEFVDPSVYYQPDPYWSGVASGASFSSSPNKRLSTGGNRLDLAIISFYRGAIRNDPQEMQYAITSVNDTALLVTYNDGFYDDGTFIQHTNLPYNGTYGQVLLENYAIFKKTTIGTKFVFGDAAVENLLSRLGEWYSYMLIGNRMSDAWSGRAVYKYNIDYKQAEDSLFTYYSRYDSSSDLDRGKAIIKTLGQLGVKIYSPTDNRYFPYADRAVMRNKDEGVVVLAMHSSRIANMETMNGDNPYGAYTSDGMTYIYGKNESANVGYQIDYDYNFVPGTTQEKRTLGMRYGEKRKFNDLSPRDFVGGITSPDNRVFVGFDWGNTRFMMEQQRSYFLTDKGLVVFAHTTNRGGNDIYTTIDNRRLDNYILENRHVIPAVDAYIAQGMDPAAAKAKYIAEIAQKPAQAQIFVEGKPITTDTYFEKAPKEVIFVDSAGTKIGYQLYNLPNLEITFKDGFVRLVSHNAYDFSYGIYPQSVNDPDFKVEAKVFNEKHQVFFDPNNNKTYINFFVNQKNTYAGFTSYGAVQAIQATNEQGDLVLELNDPTHHAQSLQRFVLDQGYTLVSSTTKTPVEIKTTAKGTELWVDLRTHGKPVTLVLRPVKNTAAAK</sequence>
<evidence type="ECO:0000256" key="1">
    <source>
        <dbReference type="ARBA" id="ARBA00006699"/>
    </source>
</evidence>
<dbReference type="PANTHER" id="PTHR38481:SF1">
    <property type="entry name" value="HYALURONATE LYASE"/>
    <property type="match status" value="1"/>
</dbReference>
<protein>
    <submittedName>
        <fullName evidence="6">Uncharacterized protein</fullName>
    </submittedName>
</protein>
<dbReference type="Pfam" id="PF02278">
    <property type="entry name" value="Lyase_8"/>
    <property type="match status" value="1"/>
</dbReference>
<evidence type="ECO:0000256" key="2">
    <source>
        <dbReference type="PIRSR" id="PIRSR638970-1"/>
    </source>
</evidence>